<dbReference type="GO" id="GO:0006412">
    <property type="term" value="P:translation"/>
    <property type="evidence" value="ECO:0007669"/>
    <property type="project" value="InterPro"/>
</dbReference>
<evidence type="ECO:0000256" key="4">
    <source>
        <dbReference type="RuleBase" id="RU003485"/>
    </source>
</evidence>
<gene>
    <name evidence="6" type="primary">rps19</name>
    <name evidence="6" type="ORF">MA16_Dca007709</name>
    <name evidence="5" type="ORF">MA16_Dca016755</name>
</gene>
<dbReference type="GO" id="GO:0003723">
    <property type="term" value="F:RNA binding"/>
    <property type="evidence" value="ECO:0007669"/>
    <property type="project" value="InterPro"/>
</dbReference>
<dbReference type="InterPro" id="IPR020934">
    <property type="entry name" value="Ribosomal_uS19_CS"/>
</dbReference>
<dbReference type="InterPro" id="IPR023575">
    <property type="entry name" value="Ribosomal_uS19_SF"/>
</dbReference>
<dbReference type="PANTHER" id="PTHR11880:SF8">
    <property type="entry name" value="SMALL RIBOSOMAL SUBUNIT PROTEIN US19M"/>
    <property type="match status" value="1"/>
</dbReference>
<dbReference type="AlphaFoldDB" id="A0A2I0X538"/>
<evidence type="ECO:0000256" key="1">
    <source>
        <dbReference type="ARBA" id="ARBA00007345"/>
    </source>
</evidence>
<evidence type="ECO:0000313" key="7">
    <source>
        <dbReference type="Proteomes" id="UP000233837"/>
    </source>
</evidence>
<keyword evidence="7" id="KW-1185">Reference proteome</keyword>
<dbReference type="Proteomes" id="UP000233837">
    <property type="component" value="Unassembled WGS sequence"/>
</dbReference>
<keyword evidence="2 4" id="KW-0689">Ribosomal protein</keyword>
<evidence type="ECO:0000313" key="6">
    <source>
        <dbReference type="EMBL" id="PKU83038.1"/>
    </source>
</evidence>
<evidence type="ECO:0000256" key="3">
    <source>
        <dbReference type="ARBA" id="ARBA00023274"/>
    </source>
</evidence>
<dbReference type="InterPro" id="IPR002222">
    <property type="entry name" value="Ribosomal_uS19"/>
</dbReference>
<sequence>MIGHTIAIHNGKEHLPIYITDRMVGHKLGEFAPTLTFVRHARNDNKSRR</sequence>
<dbReference type="Pfam" id="PF00203">
    <property type="entry name" value="Ribosomal_S19"/>
    <property type="match status" value="1"/>
</dbReference>
<dbReference type="PROSITE" id="PS00323">
    <property type="entry name" value="RIBOSOMAL_S19"/>
    <property type="match status" value="1"/>
</dbReference>
<dbReference type="GO" id="GO:0005763">
    <property type="term" value="C:mitochondrial small ribosomal subunit"/>
    <property type="evidence" value="ECO:0007669"/>
    <property type="project" value="TreeGrafter"/>
</dbReference>
<evidence type="ECO:0000313" key="5">
    <source>
        <dbReference type="EMBL" id="PKU60021.1"/>
    </source>
</evidence>
<keyword evidence="3 4" id="KW-0687">Ribonucleoprotein</keyword>
<dbReference type="GO" id="GO:0000028">
    <property type="term" value="P:ribosomal small subunit assembly"/>
    <property type="evidence" value="ECO:0007669"/>
    <property type="project" value="TreeGrafter"/>
</dbReference>
<evidence type="ECO:0000256" key="2">
    <source>
        <dbReference type="ARBA" id="ARBA00022980"/>
    </source>
</evidence>
<dbReference type="Gene3D" id="3.30.860.10">
    <property type="entry name" value="30s Ribosomal Protein S19, Chain A"/>
    <property type="match status" value="1"/>
</dbReference>
<dbReference type="PANTHER" id="PTHR11880">
    <property type="entry name" value="RIBOSOMAL PROTEIN S19P FAMILY MEMBER"/>
    <property type="match status" value="1"/>
</dbReference>
<proteinExistence type="inferred from homology"/>
<dbReference type="PRINTS" id="PR00975">
    <property type="entry name" value="RIBOSOMALS19"/>
</dbReference>
<comment type="similarity">
    <text evidence="1 4">Belongs to the universal ribosomal protein uS19 family.</text>
</comment>
<dbReference type="EMBL" id="KZ502144">
    <property type="protein sequence ID" value="PKU83038.1"/>
    <property type="molecule type" value="Genomic_DNA"/>
</dbReference>
<name>A0A2I0X538_9ASPA</name>
<reference evidence="6 7" key="2">
    <citation type="journal article" date="2017" name="Nature">
        <title>The Apostasia genome and the evolution of orchids.</title>
        <authorList>
            <person name="Zhang G.Q."/>
            <person name="Liu K.W."/>
            <person name="Li Z."/>
            <person name="Lohaus R."/>
            <person name="Hsiao Y.Y."/>
            <person name="Niu S.C."/>
            <person name="Wang J.Y."/>
            <person name="Lin Y.C."/>
            <person name="Xu Q."/>
            <person name="Chen L.J."/>
            <person name="Yoshida K."/>
            <person name="Fujiwara S."/>
            <person name="Wang Z.W."/>
            <person name="Zhang Y.Q."/>
            <person name="Mitsuda N."/>
            <person name="Wang M."/>
            <person name="Liu G.H."/>
            <person name="Pecoraro L."/>
            <person name="Huang H.X."/>
            <person name="Xiao X.J."/>
            <person name="Lin M."/>
            <person name="Wu X.Y."/>
            <person name="Wu W.L."/>
            <person name="Chen Y.Y."/>
            <person name="Chang S.B."/>
            <person name="Sakamoto S."/>
            <person name="Ohme-Takagi M."/>
            <person name="Yagi M."/>
            <person name="Zeng S.J."/>
            <person name="Shen C.Y."/>
            <person name="Yeh C.M."/>
            <person name="Luo Y.B."/>
            <person name="Tsai W.C."/>
            <person name="Van de Peer Y."/>
            <person name="Liu Z.J."/>
        </authorList>
    </citation>
    <scope>NUCLEOTIDE SEQUENCE [LARGE SCALE GENOMIC DNA]</scope>
    <source>
        <tissue evidence="6">The whole plant</tissue>
    </source>
</reference>
<dbReference type="EMBL" id="KZ504019">
    <property type="protein sequence ID" value="PKU60021.1"/>
    <property type="molecule type" value="Genomic_DNA"/>
</dbReference>
<accession>A0A2I0X538</accession>
<dbReference type="PIRSF" id="PIRSF002144">
    <property type="entry name" value="Ribosomal_S19"/>
    <property type="match status" value="1"/>
</dbReference>
<organism evidence="6 7">
    <name type="scientific">Dendrobium catenatum</name>
    <dbReference type="NCBI Taxonomy" id="906689"/>
    <lineage>
        <taxon>Eukaryota</taxon>
        <taxon>Viridiplantae</taxon>
        <taxon>Streptophyta</taxon>
        <taxon>Embryophyta</taxon>
        <taxon>Tracheophyta</taxon>
        <taxon>Spermatophyta</taxon>
        <taxon>Magnoliopsida</taxon>
        <taxon>Liliopsida</taxon>
        <taxon>Asparagales</taxon>
        <taxon>Orchidaceae</taxon>
        <taxon>Epidendroideae</taxon>
        <taxon>Malaxideae</taxon>
        <taxon>Dendrobiinae</taxon>
        <taxon>Dendrobium</taxon>
    </lineage>
</organism>
<protein>
    <submittedName>
        <fullName evidence="6">30S ribosomal protein S19, chloroplastic</fullName>
    </submittedName>
</protein>
<reference evidence="6" key="3">
    <citation type="submission" date="2017-11" db="EMBL/GenBank/DDBJ databases">
        <authorList>
            <person name="Han C.G."/>
        </authorList>
    </citation>
    <scope>NUCLEOTIDE SEQUENCE</scope>
    <source>
        <tissue evidence="6">The whole plant</tissue>
    </source>
</reference>
<reference evidence="6 7" key="1">
    <citation type="journal article" date="2016" name="Sci. Rep.">
        <title>The Dendrobium catenatum Lindl. genome sequence provides insights into polysaccharide synthase, floral development and adaptive evolution.</title>
        <authorList>
            <person name="Zhang G.Q."/>
            <person name="Xu Q."/>
            <person name="Bian C."/>
            <person name="Tsai W.C."/>
            <person name="Yeh C.M."/>
            <person name="Liu K.W."/>
            <person name="Yoshida K."/>
            <person name="Zhang L.S."/>
            <person name="Chang S.B."/>
            <person name="Chen F."/>
            <person name="Shi Y."/>
            <person name="Su Y.Y."/>
            <person name="Zhang Y.Q."/>
            <person name="Chen L.J."/>
            <person name="Yin Y."/>
            <person name="Lin M."/>
            <person name="Huang H."/>
            <person name="Deng H."/>
            <person name="Wang Z.W."/>
            <person name="Zhu S.L."/>
            <person name="Zhao X."/>
            <person name="Deng C."/>
            <person name="Niu S.C."/>
            <person name="Huang J."/>
            <person name="Wang M."/>
            <person name="Liu G.H."/>
            <person name="Yang H.J."/>
            <person name="Xiao X.J."/>
            <person name="Hsiao Y.Y."/>
            <person name="Wu W.L."/>
            <person name="Chen Y.Y."/>
            <person name="Mitsuda N."/>
            <person name="Ohme-Takagi M."/>
            <person name="Luo Y.B."/>
            <person name="Van de Peer Y."/>
            <person name="Liu Z.J."/>
        </authorList>
    </citation>
    <scope>NUCLEOTIDE SEQUENCE [LARGE SCALE GENOMIC DNA]</scope>
    <source>
        <tissue evidence="6">The whole plant</tissue>
    </source>
</reference>
<dbReference type="GO" id="GO:0003735">
    <property type="term" value="F:structural constituent of ribosome"/>
    <property type="evidence" value="ECO:0007669"/>
    <property type="project" value="InterPro"/>
</dbReference>
<dbReference type="STRING" id="906689.A0A2I0X538"/>
<dbReference type="SUPFAM" id="SSF54570">
    <property type="entry name" value="Ribosomal protein S19"/>
    <property type="match status" value="1"/>
</dbReference>